<dbReference type="Gene3D" id="3.40.50.1820">
    <property type="entry name" value="alpha/beta hydrolase"/>
    <property type="match status" value="1"/>
</dbReference>
<accession>A0ABS0CYP1</accession>
<dbReference type="SMART" id="SM00939">
    <property type="entry name" value="PepX_C"/>
    <property type="match status" value="1"/>
</dbReference>
<dbReference type="RefSeq" id="WP_195132836.1">
    <property type="nucleotide sequence ID" value="NZ_JADLQX010000029.1"/>
</dbReference>
<feature type="domain" description="Xaa-Pro dipeptidyl-peptidase C-terminal" evidence="3">
    <location>
        <begin position="345"/>
        <end position="565"/>
    </location>
</feature>
<dbReference type="SUPFAM" id="SSF49785">
    <property type="entry name" value="Galactose-binding domain-like"/>
    <property type="match status" value="1"/>
</dbReference>
<evidence type="ECO:0000256" key="1">
    <source>
        <dbReference type="ARBA" id="ARBA00022801"/>
    </source>
</evidence>
<organism evidence="4 5">
    <name type="scientific">Nocardia amamiensis</name>
    <dbReference type="NCBI Taxonomy" id="404578"/>
    <lineage>
        <taxon>Bacteria</taxon>
        <taxon>Bacillati</taxon>
        <taxon>Actinomycetota</taxon>
        <taxon>Actinomycetes</taxon>
        <taxon>Mycobacteriales</taxon>
        <taxon>Nocardiaceae</taxon>
        <taxon>Nocardia</taxon>
    </lineage>
</organism>
<sequence>MARFKASGVEPGQRQLNGPQTTGRQYRDLSPAVHRTTREDNVPIPVRDGIQLLADIHRPDAEGRFPALVAAAPYPRQLQDLGAPAAIIEAGTSDFWVPRGYAHVIANLRGTVGSGGVYTFFDEQERKDLFDLVEWVAGQPWCDGNVGMVGISYYAMSQLEAATQRPPHLKALFPFNVTVQVREAAYHNGLLSEAFITPWLHALGVLSAHGDRLYRKGLSRLLRRFLAIPAIHRRFSKSDAVEVHRRLEQVSRFRHDAHPWNALLEAVATDHPTRDAWWDERDLTGLLADVDIPVYLGGEWSNVPLHLTGLFEAWDALGHNPHVRMAMLGDYGLPWPWESMHIEALAWFDHWLKGRDTGILEGPAIRYWLPGAEQWRTADSWPPPATHTALALNADGSLTPGERPGARSYATDGANALPAQLSWTSDPLPGDIDMVGHPELRLTATSSATDTAWILLLQDVGPDGTATDITQGWLRAGMRHIDEDASETGRPVLPARAQIPIPPGEPVGYRIPLVANARRFQRGHRIRLILTSDDNRKDFRPMLLFSHASVGMAGVNTVHSSSRLLLPILDREQTGWPPAATRPPARPDHSSR</sequence>
<dbReference type="Pfam" id="PF08530">
    <property type="entry name" value="PepX_C"/>
    <property type="match status" value="1"/>
</dbReference>
<keyword evidence="1 4" id="KW-0378">Hydrolase</keyword>
<name>A0ABS0CYP1_9NOCA</name>
<dbReference type="SUPFAM" id="SSF53474">
    <property type="entry name" value="alpha/beta-Hydrolases"/>
    <property type="match status" value="1"/>
</dbReference>
<evidence type="ECO:0000259" key="3">
    <source>
        <dbReference type="SMART" id="SM00939"/>
    </source>
</evidence>
<dbReference type="NCBIfam" id="TIGR00976">
    <property type="entry name" value="CocE_NonD"/>
    <property type="match status" value="1"/>
</dbReference>
<dbReference type="InterPro" id="IPR013736">
    <property type="entry name" value="Xaa-Pro_dipept_C"/>
</dbReference>
<dbReference type="Proteomes" id="UP000702209">
    <property type="component" value="Unassembled WGS sequence"/>
</dbReference>
<evidence type="ECO:0000313" key="4">
    <source>
        <dbReference type="EMBL" id="MBF6301620.1"/>
    </source>
</evidence>
<dbReference type="InterPro" id="IPR005674">
    <property type="entry name" value="CocE/Ser_esterase"/>
</dbReference>
<dbReference type="Gene3D" id="1.10.3020.10">
    <property type="entry name" value="alpha-amino acid ester hydrolase ( Helical cap domain)"/>
    <property type="match status" value="1"/>
</dbReference>
<keyword evidence="5" id="KW-1185">Reference proteome</keyword>
<evidence type="ECO:0000256" key="2">
    <source>
        <dbReference type="SAM" id="MobiDB-lite"/>
    </source>
</evidence>
<feature type="compositionally biased region" description="Polar residues" evidence="2">
    <location>
        <begin position="14"/>
        <end position="24"/>
    </location>
</feature>
<comment type="caution">
    <text evidence="4">The sequence shown here is derived from an EMBL/GenBank/DDBJ whole genome shotgun (WGS) entry which is preliminary data.</text>
</comment>
<dbReference type="InterPro" id="IPR050585">
    <property type="entry name" value="Xaa-Pro_dipeptidyl-ppase/CocE"/>
</dbReference>
<proteinExistence type="predicted"/>
<dbReference type="GO" id="GO:0016787">
    <property type="term" value="F:hydrolase activity"/>
    <property type="evidence" value="ECO:0007669"/>
    <property type="project" value="UniProtKB-KW"/>
</dbReference>
<protein>
    <submittedName>
        <fullName evidence="4">CocE/NonD family hydrolase</fullName>
    </submittedName>
</protein>
<gene>
    <name evidence="4" type="ORF">IU459_29375</name>
</gene>
<dbReference type="PANTHER" id="PTHR43056">
    <property type="entry name" value="PEPTIDASE S9 PROLYL OLIGOPEPTIDASE"/>
    <property type="match status" value="1"/>
</dbReference>
<dbReference type="Gene3D" id="2.60.120.260">
    <property type="entry name" value="Galactose-binding domain-like"/>
    <property type="match status" value="1"/>
</dbReference>
<dbReference type="InterPro" id="IPR000383">
    <property type="entry name" value="Xaa-Pro-like_dom"/>
</dbReference>
<dbReference type="EMBL" id="JADLQX010000029">
    <property type="protein sequence ID" value="MBF6301620.1"/>
    <property type="molecule type" value="Genomic_DNA"/>
</dbReference>
<dbReference type="PANTHER" id="PTHR43056:SF10">
    <property type="entry name" value="COCE_NOND FAMILY, PUTATIVE (AFU_ORTHOLOGUE AFUA_7G00600)-RELATED"/>
    <property type="match status" value="1"/>
</dbReference>
<reference evidence="4 5" key="1">
    <citation type="submission" date="2020-10" db="EMBL/GenBank/DDBJ databases">
        <title>Identification of Nocardia species via Next-generation sequencing and recognition of intraspecies genetic diversity.</title>
        <authorList>
            <person name="Li P."/>
            <person name="Li P."/>
            <person name="Lu B."/>
        </authorList>
    </citation>
    <scope>NUCLEOTIDE SEQUENCE [LARGE SCALE GENOMIC DNA]</scope>
    <source>
        <strain evidence="4 5">BJ06-0157</strain>
    </source>
</reference>
<dbReference type="InterPro" id="IPR029058">
    <property type="entry name" value="AB_hydrolase_fold"/>
</dbReference>
<evidence type="ECO:0000313" key="5">
    <source>
        <dbReference type="Proteomes" id="UP000702209"/>
    </source>
</evidence>
<dbReference type="InterPro" id="IPR008979">
    <property type="entry name" value="Galactose-bd-like_sf"/>
</dbReference>
<feature type="region of interest" description="Disordered" evidence="2">
    <location>
        <begin position="1"/>
        <end position="39"/>
    </location>
</feature>
<dbReference type="Pfam" id="PF02129">
    <property type="entry name" value="Peptidase_S15"/>
    <property type="match status" value="1"/>
</dbReference>